<sequence>MKSSKTQALHSEMIVSNARLLPIAIGMATKKKQIIT</sequence>
<evidence type="ECO:0000313" key="2">
    <source>
        <dbReference type="Proteomes" id="UP000256405"/>
    </source>
</evidence>
<gene>
    <name evidence="1" type="ORF">C8N25_12635</name>
</gene>
<comment type="caution">
    <text evidence="1">The sequence shown here is derived from an EMBL/GenBank/DDBJ whole genome shotgun (WGS) entry which is preliminary data.</text>
</comment>
<name>A0A3E0DHG9_9BACT</name>
<dbReference type="EMBL" id="QUNF01000026">
    <property type="protein sequence ID" value="REG81531.1"/>
    <property type="molecule type" value="Genomic_DNA"/>
</dbReference>
<protein>
    <submittedName>
        <fullName evidence="1">Uncharacterized protein</fullName>
    </submittedName>
</protein>
<accession>A0A3E0DHG9</accession>
<keyword evidence="2" id="KW-1185">Reference proteome</keyword>
<evidence type="ECO:0000313" key="1">
    <source>
        <dbReference type="EMBL" id="REG81531.1"/>
    </source>
</evidence>
<proteinExistence type="predicted"/>
<reference evidence="1 2" key="1">
    <citation type="submission" date="2018-08" db="EMBL/GenBank/DDBJ databases">
        <title>Genomic Encyclopedia of Archaeal and Bacterial Type Strains, Phase II (KMG-II): from individual species to whole genera.</title>
        <authorList>
            <person name="Goeker M."/>
        </authorList>
    </citation>
    <scope>NUCLEOTIDE SEQUENCE [LARGE SCALE GENOMIC DNA]</scope>
    <source>
        <strain evidence="1 2">DSM 15986</strain>
    </source>
</reference>
<dbReference type="Proteomes" id="UP000256405">
    <property type="component" value="Unassembled WGS sequence"/>
</dbReference>
<organism evidence="1 2">
    <name type="scientific">Algoriphagus antarcticus</name>
    <dbReference type="NCBI Taxonomy" id="238540"/>
    <lineage>
        <taxon>Bacteria</taxon>
        <taxon>Pseudomonadati</taxon>
        <taxon>Bacteroidota</taxon>
        <taxon>Cytophagia</taxon>
        <taxon>Cytophagales</taxon>
        <taxon>Cyclobacteriaceae</taxon>
        <taxon>Algoriphagus</taxon>
    </lineage>
</organism>
<dbReference type="AlphaFoldDB" id="A0A3E0DHG9"/>